<dbReference type="InterPro" id="IPR001893">
    <property type="entry name" value="Cys-rich_GLG1_repeat"/>
</dbReference>
<evidence type="ECO:0000256" key="6">
    <source>
        <dbReference type="ARBA" id="ARBA00023136"/>
    </source>
</evidence>
<evidence type="ECO:0000256" key="5">
    <source>
        <dbReference type="ARBA" id="ARBA00022989"/>
    </source>
</evidence>
<protein>
    <submittedName>
        <fullName evidence="11">Golgi apparatus protein 1</fullName>
    </submittedName>
</protein>
<dbReference type="InterPro" id="IPR039728">
    <property type="entry name" value="GLG1"/>
</dbReference>
<organism evidence="11 12">
    <name type="scientific">Elysia marginata</name>
    <dbReference type="NCBI Taxonomy" id="1093978"/>
    <lineage>
        <taxon>Eukaryota</taxon>
        <taxon>Metazoa</taxon>
        <taxon>Spiralia</taxon>
        <taxon>Lophotrochozoa</taxon>
        <taxon>Mollusca</taxon>
        <taxon>Gastropoda</taxon>
        <taxon>Heterobranchia</taxon>
        <taxon>Euthyneura</taxon>
        <taxon>Panpulmonata</taxon>
        <taxon>Sacoglossa</taxon>
        <taxon>Placobranchoidea</taxon>
        <taxon>Plakobranchidae</taxon>
        <taxon>Elysia</taxon>
    </lineage>
</organism>
<dbReference type="Proteomes" id="UP000762676">
    <property type="component" value="Unassembled WGS sequence"/>
</dbReference>
<feature type="compositionally biased region" description="Acidic residues" evidence="9">
    <location>
        <begin position="14"/>
        <end position="47"/>
    </location>
</feature>
<evidence type="ECO:0000256" key="7">
    <source>
        <dbReference type="ARBA" id="ARBA00023180"/>
    </source>
</evidence>
<feature type="repeat" description="Cys-rich GLG1" evidence="8">
    <location>
        <begin position="571"/>
        <end position="633"/>
    </location>
</feature>
<dbReference type="GO" id="GO:0000139">
    <property type="term" value="C:Golgi membrane"/>
    <property type="evidence" value="ECO:0007669"/>
    <property type="project" value="InterPro"/>
</dbReference>
<dbReference type="PROSITE" id="PS51289">
    <property type="entry name" value="GLG1_C_RICH"/>
    <property type="match status" value="6"/>
</dbReference>
<reference evidence="11 12" key="1">
    <citation type="journal article" date="2021" name="Elife">
        <title>Chloroplast acquisition without the gene transfer in kleptoplastic sea slugs, Plakobranchus ocellatus.</title>
        <authorList>
            <person name="Maeda T."/>
            <person name="Takahashi S."/>
            <person name="Yoshida T."/>
            <person name="Shimamura S."/>
            <person name="Takaki Y."/>
            <person name="Nagai Y."/>
            <person name="Toyoda A."/>
            <person name="Suzuki Y."/>
            <person name="Arimoto A."/>
            <person name="Ishii H."/>
            <person name="Satoh N."/>
            <person name="Nishiyama T."/>
            <person name="Hasebe M."/>
            <person name="Maruyama T."/>
            <person name="Minagawa J."/>
            <person name="Obokata J."/>
            <person name="Shigenobu S."/>
        </authorList>
    </citation>
    <scope>NUCLEOTIDE SEQUENCE [LARGE SCALE GENOMIC DNA]</scope>
</reference>
<keyword evidence="5 10" id="KW-1133">Transmembrane helix</keyword>
<evidence type="ECO:0000256" key="1">
    <source>
        <dbReference type="ARBA" id="ARBA00004479"/>
    </source>
</evidence>
<feature type="repeat" description="Cys-rich GLG1" evidence="8">
    <location>
        <begin position="506"/>
        <end position="566"/>
    </location>
</feature>
<keyword evidence="12" id="KW-1185">Reference proteome</keyword>
<feature type="region of interest" description="Disordered" evidence="9">
    <location>
        <begin position="1"/>
        <end position="50"/>
    </location>
</feature>
<dbReference type="PANTHER" id="PTHR11884:SF1">
    <property type="entry name" value="GOLGI APPARATUS PROTEIN 1"/>
    <property type="match status" value="1"/>
</dbReference>
<evidence type="ECO:0000313" key="12">
    <source>
        <dbReference type="Proteomes" id="UP000762676"/>
    </source>
</evidence>
<evidence type="ECO:0000256" key="8">
    <source>
        <dbReference type="PROSITE-ProRule" id="PRU00622"/>
    </source>
</evidence>
<keyword evidence="4" id="KW-0677">Repeat</keyword>
<feature type="repeat" description="Cys-rich GLG1" evidence="8">
    <location>
        <begin position="376"/>
        <end position="436"/>
    </location>
</feature>
<evidence type="ECO:0000313" key="11">
    <source>
        <dbReference type="EMBL" id="GFS06290.1"/>
    </source>
</evidence>
<evidence type="ECO:0000256" key="3">
    <source>
        <dbReference type="ARBA" id="ARBA00022729"/>
    </source>
</evidence>
<feature type="repeat" description="Cys-rich GLG1" evidence="8">
    <location>
        <begin position="896"/>
        <end position="956"/>
    </location>
</feature>
<keyword evidence="6 10" id="KW-0472">Membrane</keyword>
<dbReference type="EMBL" id="BMAT01009437">
    <property type="protein sequence ID" value="GFS06290.1"/>
    <property type="molecule type" value="Genomic_DNA"/>
</dbReference>
<name>A0AAV4I8P8_9GAST</name>
<evidence type="ECO:0000256" key="2">
    <source>
        <dbReference type="ARBA" id="ARBA00022692"/>
    </source>
</evidence>
<sequence length="1302" mass="148698">MKQNNQRYAFQTKEEEEKEEDDDDDYDDDDDDDDDAAEEEEEGEEDADTWHSPAMWTFFILVVAVSSVKSDLDRVKRAPPVLVKSQDEAKFAESIPRGQLDESVLKKQPKDAVAGVGMGGQGGFQPQPMLNQDQPRLNQDQPNMIRQPVIKKPIGDNEHGAGRGDWKPENPAFNAAGAIGSNKKQVMGKKKEHMKISASAECSDDVRRFCSEEINNFQILDCLQDNERYSYLQIFAIMFSVFQTDNKVSHECHNFLWQYKLKLTTDLRFDQASNDECAPELSKIADCNQLERGKGLIIPCLIEHFDEITSRPCSNFINKMASIVFSDYRLMESFMADCKNDVIQLHCGRLDGAAEDDGAVHSQGYTVSCLNGHRKLLSKKCKKALLHVAELQADDYHLDRPLYYACKGDRVSLCPDVAAGEGAIFKCLYRHLGDKRLTEMCRTKLEQREQLVAEDVKVDSAFYDACAQDIKKNRCGAPSNEDNSEEDLSRSTVLLCLEKVQSEGKKVQAKCLQEMFELRSELMQDYKISPELVSACEGEIKEFCDGGLELDGATIECLMKEAQDKRNAADSFGSACKAQIQQLLVVANPGEDIRLDPPLHRACGEVAKTLCSSFKPGKGDVMTCLFDNMDHEDMTEECEEKLLEIQYFAVRDFRLDHHLFKKCHADAKKLCNSDGFDDPKAMIPEQGPLIFSCLHRHLNSDSASDKKPSRPCAHEIKRVLRERSHRVKLMPEIEAACLSDLGDMCSDEEEISQVGGELECLQENLEQLRPACRAAVGNFTEEEMGDVELDRILMKACTPMIKRFCEDLLHNDAMPDEVLECLIEHKAHNDMDEKCAVGIEHHQIVSLKDFRFNHKFREACQSSVEKYCKNKRTKYEVVACLSEHVRNDTLMEHEQRVNKRCQKQLRFELLQRGESIKLDPELEKACKTDINKFCSSDRDGGGEIIECLHKHKKRLTDKCHKLVFQREKDDAIFGDYTVLHVCKKMIKKHCNLNSDEPTLLDCLNEHKDDVNFDEPCRKIVQRREVEQAQDIRLNPHLQKACRLDIPKYCGEVYDRRHEDGELEGQVIDCLKMHYISKQKPLSRDCEHEIQSRIKEAALDINKNPVVMKYCKADIKRNCIEEISNVRKMSIGVQGEDIEDDETEEYETAGTGRVIECLKRSFSKLKNMQCKKEIGYMIAESRVDVHVDPLLHATCQKDILTLCDAIQQGQGRQMACLLSYLESNPDRMTKTCREMMQRRKDLWEYAAQVAPMESFSEMIDQMNISPARNYFFAVIFTVIGLIFIFGLTCGRVTKRVRAEIKNK</sequence>
<keyword evidence="7" id="KW-0325">Glycoprotein</keyword>
<feature type="repeat" description="Cys-rich GLG1" evidence="8">
    <location>
        <begin position="830"/>
        <end position="889"/>
    </location>
</feature>
<accession>A0AAV4I8P8</accession>
<evidence type="ECO:0000256" key="4">
    <source>
        <dbReference type="ARBA" id="ARBA00022737"/>
    </source>
</evidence>
<comment type="subcellular location">
    <subcellularLocation>
        <location evidence="1">Membrane</location>
        <topology evidence="1">Single-pass type I membrane protein</topology>
    </subcellularLocation>
</comment>
<dbReference type="PANTHER" id="PTHR11884">
    <property type="entry name" value="SELECTIN LIGAND RELATED"/>
    <property type="match status" value="1"/>
</dbReference>
<comment type="caution">
    <text evidence="11">The sequence shown here is derived from an EMBL/GenBank/DDBJ whole genome shotgun (WGS) entry which is preliminary data.</text>
</comment>
<evidence type="ECO:0000256" key="10">
    <source>
        <dbReference type="SAM" id="Phobius"/>
    </source>
</evidence>
<keyword evidence="2 10" id="KW-0812">Transmembrane</keyword>
<gene>
    <name evidence="11" type="ORF">ElyMa_004703300</name>
</gene>
<evidence type="ECO:0000256" key="9">
    <source>
        <dbReference type="SAM" id="MobiDB-lite"/>
    </source>
</evidence>
<proteinExistence type="predicted"/>
<dbReference type="InterPro" id="IPR017873">
    <property type="entry name" value="Cys-rich_GLG1_repeat_euk"/>
</dbReference>
<feature type="transmembrane region" description="Helical" evidence="10">
    <location>
        <begin position="1269"/>
        <end position="1292"/>
    </location>
</feature>
<keyword evidence="3" id="KW-0732">Signal</keyword>
<dbReference type="Pfam" id="PF00839">
    <property type="entry name" value="Cys_rich_FGFR"/>
    <property type="match status" value="15"/>
</dbReference>
<feature type="repeat" description="Cys-rich GLG1" evidence="8">
    <location>
        <begin position="1011"/>
        <end position="1078"/>
    </location>
</feature>
<dbReference type="GO" id="GO:0017134">
    <property type="term" value="F:fibroblast growth factor binding"/>
    <property type="evidence" value="ECO:0007669"/>
    <property type="project" value="TreeGrafter"/>
</dbReference>